<evidence type="ECO:0000256" key="1">
    <source>
        <dbReference type="SAM" id="MobiDB-lite"/>
    </source>
</evidence>
<feature type="chain" id="PRO_5003394830" evidence="2">
    <location>
        <begin position="29"/>
        <end position="394"/>
    </location>
</feature>
<sequence>MWEQRRMGNGIMAMVVSSIFMCINCVRGGDVSDYKPGHNFNGAEHDVLCEVLKASAELWDASRNSEMKLDRGLESNLRQALFGTFNKRNTERITEALPNDYKNPILWHRGTRCGGCQKRERYYYPGSSITHDLMCLCVPGYYSDPFYYWIFGYIYRETGFKLCGRKRADMVKDQYRGWYTKGGYSEAKSLEKPWETVVWGCFNSRNKSVLQRNQDLAGKLANLVVTMQNFTAILQQSGVHDRLGGFEGDHTASDGNDERSIHVLYDTCNGKRKPWWKKLNETLVMKEAAQLLVTRSSASASLLFPEEGTNPEEEGEDEVEGDLDQPGPQNKAVETTIKSANDTQAQGHTNSTNSTVGMLNTTASGNSTYPRLEYLRSSSHINKPLLSFTAISLI</sequence>
<keyword evidence="4" id="KW-1185">Reference proteome</keyword>
<dbReference type="Proteomes" id="UP000000702">
    <property type="component" value="Unassembled WGS sequence"/>
</dbReference>
<name>F9WJT0_TRYCI</name>
<reference evidence="3 4" key="2">
    <citation type="journal article" date="2012" name="Proc. Natl. Acad. Sci. U.S.A.">
        <title>Antigenic diversity is generated by distinct evolutionary mechanisms in African trypanosome species.</title>
        <authorList>
            <person name="Jackson A.P."/>
            <person name="Berry A."/>
            <person name="Aslett M."/>
            <person name="Allison H.C."/>
            <person name="Burton P."/>
            <person name="Vavrova-Anderson J."/>
            <person name="Brown R."/>
            <person name="Browne H."/>
            <person name="Corton N."/>
            <person name="Hauser H."/>
            <person name="Gamble J."/>
            <person name="Gilderthorp R."/>
            <person name="Marcello L."/>
            <person name="McQuillan J."/>
            <person name="Otto T.D."/>
            <person name="Quail M.A."/>
            <person name="Sanders M.J."/>
            <person name="van Tonder A."/>
            <person name="Ginger M.L."/>
            <person name="Field M.C."/>
            <person name="Barry J.D."/>
            <person name="Hertz-Fowler C."/>
            <person name="Berriman M."/>
        </authorList>
    </citation>
    <scope>NUCLEOTIDE SEQUENCE [LARGE SCALE GENOMIC DNA]</scope>
    <source>
        <strain evidence="3 4">IL3000</strain>
    </source>
</reference>
<proteinExistence type="predicted"/>
<evidence type="ECO:0000256" key="2">
    <source>
        <dbReference type="SAM" id="SignalP"/>
    </source>
</evidence>
<dbReference type="VEuPathDB" id="TriTrypDB:TcIL3000_0_23970"/>
<comment type="caution">
    <text evidence="3">The sequence shown here is derived from an EMBL/GenBank/DDBJ whole genome shotgun (WGS) entry which is preliminary data.</text>
</comment>
<feature type="signal peptide" evidence="2">
    <location>
        <begin position="1"/>
        <end position="28"/>
    </location>
</feature>
<protein>
    <submittedName>
        <fullName evidence="3">Variant surface glycoprotein</fullName>
    </submittedName>
</protein>
<reference evidence="4" key="1">
    <citation type="submission" date="2011-07" db="EMBL/GenBank/DDBJ databases">
        <title>Divergent evolution of antigenic variation in African trypanosomes.</title>
        <authorList>
            <person name="Jackson A.P."/>
            <person name="Berry A."/>
            <person name="Allison H.C."/>
            <person name="Burton P."/>
            <person name="Anderson J."/>
            <person name="Aslett M."/>
            <person name="Brown R."/>
            <person name="Corton N."/>
            <person name="Harris D."/>
            <person name="Hauser H."/>
            <person name="Gamble J."/>
            <person name="Gilderthorp R."/>
            <person name="McQuillan J."/>
            <person name="Quail M.A."/>
            <person name="Sanders M."/>
            <person name="Van Tonder A."/>
            <person name="Ginger M.L."/>
            <person name="Donelson J.E."/>
            <person name="Field M.C."/>
            <person name="Barry J.D."/>
            <person name="Berriman M."/>
            <person name="Hertz-Fowler C."/>
        </authorList>
    </citation>
    <scope>NUCLEOTIDE SEQUENCE [LARGE SCALE GENOMIC DNA]</scope>
    <source>
        <strain evidence="4">IL3000</strain>
    </source>
</reference>
<accession>F9WJT0</accession>
<dbReference type="EMBL" id="CAEQ01002765">
    <property type="protein sequence ID" value="CCD17588.1"/>
    <property type="molecule type" value="Genomic_DNA"/>
</dbReference>
<evidence type="ECO:0000313" key="4">
    <source>
        <dbReference type="Proteomes" id="UP000000702"/>
    </source>
</evidence>
<gene>
    <name evidence="3" type="ORF">TCIL3000_0_23970</name>
</gene>
<dbReference type="AlphaFoldDB" id="F9WJT0"/>
<organism evidence="3 4">
    <name type="scientific">Trypanosoma congolense (strain IL3000)</name>
    <dbReference type="NCBI Taxonomy" id="1068625"/>
    <lineage>
        <taxon>Eukaryota</taxon>
        <taxon>Discoba</taxon>
        <taxon>Euglenozoa</taxon>
        <taxon>Kinetoplastea</taxon>
        <taxon>Metakinetoplastina</taxon>
        <taxon>Trypanosomatida</taxon>
        <taxon>Trypanosomatidae</taxon>
        <taxon>Trypanosoma</taxon>
        <taxon>Nannomonas</taxon>
    </lineage>
</organism>
<keyword evidence="2" id="KW-0732">Signal</keyword>
<feature type="region of interest" description="Disordered" evidence="1">
    <location>
        <begin position="302"/>
        <end position="328"/>
    </location>
</feature>
<evidence type="ECO:0000313" key="3">
    <source>
        <dbReference type="EMBL" id="CCD17588.1"/>
    </source>
</evidence>
<feature type="compositionally biased region" description="Acidic residues" evidence="1">
    <location>
        <begin position="309"/>
        <end position="323"/>
    </location>
</feature>